<dbReference type="SMART" id="SM00896">
    <property type="entry name" value="FDX-ACB"/>
    <property type="match status" value="1"/>
</dbReference>
<dbReference type="InterPro" id="IPR006195">
    <property type="entry name" value="aa-tRNA-synth_II"/>
</dbReference>
<dbReference type="GO" id="GO:0004826">
    <property type="term" value="F:phenylalanine-tRNA ligase activity"/>
    <property type="evidence" value="ECO:0007669"/>
    <property type="project" value="UniProtKB-EC"/>
</dbReference>
<keyword evidence="8" id="KW-0809">Transit peptide</keyword>
<comment type="similarity">
    <text evidence="2">Belongs to the class-II aminoacyl-tRNA synthetase family.</text>
</comment>
<dbReference type="InterPro" id="IPR045864">
    <property type="entry name" value="aa-tRNA-synth_II/BPL/LPL"/>
</dbReference>
<dbReference type="GO" id="GO:0000049">
    <property type="term" value="F:tRNA binding"/>
    <property type="evidence" value="ECO:0007669"/>
    <property type="project" value="InterPro"/>
</dbReference>
<evidence type="ECO:0000256" key="12">
    <source>
        <dbReference type="ARBA" id="ARBA00049255"/>
    </source>
</evidence>
<keyword evidence="5" id="KW-0547">Nucleotide-binding</keyword>
<feature type="domain" description="Aminoacyl-transfer RNA synthetases class-II family profile" evidence="13">
    <location>
        <begin position="138"/>
        <end position="279"/>
    </location>
</feature>
<evidence type="ECO:0000256" key="4">
    <source>
        <dbReference type="ARBA" id="ARBA00022598"/>
    </source>
</evidence>
<dbReference type="Pfam" id="PF01409">
    <property type="entry name" value="tRNA-synt_2d"/>
    <property type="match status" value="2"/>
</dbReference>
<evidence type="ECO:0000256" key="1">
    <source>
        <dbReference type="ARBA" id="ARBA00004305"/>
    </source>
</evidence>
<dbReference type="SUPFAM" id="SSF55681">
    <property type="entry name" value="Class II aaRS and biotin synthetases"/>
    <property type="match status" value="1"/>
</dbReference>
<dbReference type="PANTHER" id="PTHR11538:SF41">
    <property type="entry name" value="PHENYLALANINE--TRNA LIGASE, MITOCHONDRIAL"/>
    <property type="match status" value="1"/>
</dbReference>
<evidence type="ECO:0000259" key="14">
    <source>
        <dbReference type="PROSITE" id="PS51447"/>
    </source>
</evidence>
<feature type="domain" description="FDX-ACB" evidence="14">
    <location>
        <begin position="315"/>
        <end position="410"/>
    </location>
</feature>
<evidence type="ECO:0000256" key="3">
    <source>
        <dbReference type="ARBA" id="ARBA00012814"/>
    </source>
</evidence>
<evidence type="ECO:0000256" key="7">
    <source>
        <dbReference type="ARBA" id="ARBA00022917"/>
    </source>
</evidence>
<dbReference type="RefSeq" id="XP_067802226.1">
    <property type="nucleotide sequence ID" value="XM_067948075.1"/>
</dbReference>
<dbReference type="Proteomes" id="UP001214638">
    <property type="component" value="Unassembled WGS sequence"/>
</dbReference>
<dbReference type="InterPro" id="IPR005121">
    <property type="entry name" value="Fdx_antiC-bd"/>
</dbReference>
<dbReference type="KEGG" id="bdw:94337356"/>
<comment type="catalytic activity">
    <reaction evidence="12">
        <text>tRNA(Phe) + L-phenylalanine + ATP = L-phenylalanyl-tRNA(Phe) + AMP + diphosphate + H(+)</text>
        <dbReference type="Rhea" id="RHEA:19413"/>
        <dbReference type="Rhea" id="RHEA-COMP:9668"/>
        <dbReference type="Rhea" id="RHEA-COMP:9699"/>
        <dbReference type="ChEBI" id="CHEBI:15378"/>
        <dbReference type="ChEBI" id="CHEBI:30616"/>
        <dbReference type="ChEBI" id="CHEBI:33019"/>
        <dbReference type="ChEBI" id="CHEBI:58095"/>
        <dbReference type="ChEBI" id="CHEBI:78442"/>
        <dbReference type="ChEBI" id="CHEBI:78531"/>
        <dbReference type="ChEBI" id="CHEBI:456215"/>
        <dbReference type="EC" id="6.1.1.20"/>
    </reaction>
</comment>
<dbReference type="EC" id="6.1.1.20" evidence="3"/>
<sequence length="410" mass="46916">MDFGNPIGITTYLIKEFFARGILENGTCNRIIEHMYCCNDPVSVRDNFDELQVPLNHSSRSPRETFYLSQEYSDSYPNVIERYKDISRDGDGSVYSREFINSIDEQFGHSKVKVLPTHTTSRLPQMLQSGYTSAIYSGQVFRRDEIDSQHFPVFHQLDGFMLFTSEDLIAVAKRHGPFEDISSGIIAHLKSTLEDLIYFLFNLVDGKVEKPELRWDHETSFPFTDPSMELHVKHKDKWVEILGCGQLKRVIIDNGLDSSDSVVGGWAFGIGLERLAMVLCNIKDIRQFWETDERFLKQYAQCKFTRRLVTFKAYSKNPPVIRDISFFINPLDKVTRFNHEAFCELVKKVGAPLVESVDLIDCFDHETQGSSRCYRIIYRAMGANLTSGAVNEVHGAIEGALVDAFNIIVR</sequence>
<evidence type="ECO:0000256" key="11">
    <source>
        <dbReference type="ARBA" id="ARBA00031194"/>
    </source>
</evidence>
<dbReference type="Gene3D" id="3.30.70.380">
    <property type="entry name" value="Ferrodoxin-fold anticodon-binding domain"/>
    <property type="match status" value="1"/>
</dbReference>
<dbReference type="Gene3D" id="3.30.930.10">
    <property type="entry name" value="Bira Bifunctional Protein, Domain 2"/>
    <property type="match status" value="1"/>
</dbReference>
<evidence type="ECO:0000256" key="2">
    <source>
        <dbReference type="ARBA" id="ARBA00008226"/>
    </source>
</evidence>
<gene>
    <name evidence="15" type="ORF">BdWA1_003059</name>
</gene>
<dbReference type="PANTHER" id="PTHR11538">
    <property type="entry name" value="PHENYLALANYL-TRNA SYNTHETASE"/>
    <property type="match status" value="1"/>
</dbReference>
<dbReference type="GO" id="GO:0006432">
    <property type="term" value="P:phenylalanyl-tRNA aminoacylation"/>
    <property type="evidence" value="ECO:0007669"/>
    <property type="project" value="TreeGrafter"/>
</dbReference>
<keyword evidence="10" id="KW-0030">Aminoacyl-tRNA synthetase</keyword>
<comment type="caution">
    <text evidence="15">The sequence shown here is derived from an EMBL/GenBank/DDBJ whole genome shotgun (WGS) entry which is preliminary data.</text>
</comment>
<evidence type="ECO:0000256" key="9">
    <source>
        <dbReference type="ARBA" id="ARBA00023128"/>
    </source>
</evidence>
<protein>
    <recommendedName>
        <fullName evidence="3">phenylalanine--tRNA ligase</fullName>
        <ecNumber evidence="3">6.1.1.20</ecNumber>
    </recommendedName>
    <alternativeName>
        <fullName evidence="11">Phenylalanyl-tRNA synthetase</fullName>
    </alternativeName>
</protein>
<dbReference type="EMBL" id="JALLKP010000004">
    <property type="protein sequence ID" value="KAK2195383.1"/>
    <property type="molecule type" value="Genomic_DNA"/>
</dbReference>
<evidence type="ECO:0000256" key="10">
    <source>
        <dbReference type="ARBA" id="ARBA00023146"/>
    </source>
</evidence>
<reference evidence="15" key="1">
    <citation type="journal article" date="2023" name="Nat. Microbiol.">
        <title>Babesia duncani multi-omics identifies virulence factors and drug targets.</title>
        <authorList>
            <person name="Singh P."/>
            <person name="Lonardi S."/>
            <person name="Liang Q."/>
            <person name="Vydyam P."/>
            <person name="Khabirova E."/>
            <person name="Fang T."/>
            <person name="Gihaz S."/>
            <person name="Thekkiniath J."/>
            <person name="Munshi M."/>
            <person name="Abel S."/>
            <person name="Ciampossin L."/>
            <person name="Batugedara G."/>
            <person name="Gupta M."/>
            <person name="Lu X.M."/>
            <person name="Lenz T."/>
            <person name="Chakravarty S."/>
            <person name="Cornillot E."/>
            <person name="Hu Y."/>
            <person name="Ma W."/>
            <person name="Gonzalez L.M."/>
            <person name="Sanchez S."/>
            <person name="Estrada K."/>
            <person name="Sanchez-Flores A."/>
            <person name="Montero E."/>
            <person name="Harb O.S."/>
            <person name="Le Roch K.G."/>
            <person name="Mamoun C.B."/>
        </authorList>
    </citation>
    <scope>NUCLEOTIDE SEQUENCE</scope>
    <source>
        <strain evidence="15">WA1</strain>
    </source>
</reference>
<keyword evidence="16" id="KW-1185">Reference proteome</keyword>
<dbReference type="AlphaFoldDB" id="A0AAD9UMT1"/>
<evidence type="ECO:0000313" key="15">
    <source>
        <dbReference type="EMBL" id="KAK2195383.1"/>
    </source>
</evidence>
<proteinExistence type="inferred from homology"/>
<dbReference type="GeneID" id="94337356"/>
<evidence type="ECO:0000259" key="13">
    <source>
        <dbReference type="PROSITE" id="PS50862"/>
    </source>
</evidence>
<evidence type="ECO:0000256" key="5">
    <source>
        <dbReference type="ARBA" id="ARBA00022741"/>
    </source>
</evidence>
<keyword evidence="4" id="KW-0436">Ligase</keyword>
<dbReference type="PROSITE" id="PS50862">
    <property type="entry name" value="AA_TRNA_LIGASE_II"/>
    <property type="match status" value="1"/>
</dbReference>
<dbReference type="PROSITE" id="PS51447">
    <property type="entry name" value="FDX_ACB"/>
    <property type="match status" value="1"/>
</dbReference>
<dbReference type="GO" id="GO:0005524">
    <property type="term" value="F:ATP binding"/>
    <property type="evidence" value="ECO:0007669"/>
    <property type="project" value="UniProtKB-KW"/>
</dbReference>
<keyword evidence="7" id="KW-0648">Protein biosynthesis</keyword>
<dbReference type="SUPFAM" id="SSF54991">
    <property type="entry name" value="Anticodon-binding domain of PheRS"/>
    <property type="match status" value="1"/>
</dbReference>
<evidence type="ECO:0000256" key="6">
    <source>
        <dbReference type="ARBA" id="ARBA00022840"/>
    </source>
</evidence>
<dbReference type="InterPro" id="IPR036690">
    <property type="entry name" value="Fdx_antiC-bd_sf"/>
</dbReference>
<evidence type="ECO:0000313" key="16">
    <source>
        <dbReference type="Proteomes" id="UP001214638"/>
    </source>
</evidence>
<dbReference type="InterPro" id="IPR002319">
    <property type="entry name" value="Phenylalanyl-tRNA_Synthase"/>
</dbReference>
<dbReference type="GO" id="GO:0005759">
    <property type="term" value="C:mitochondrial matrix"/>
    <property type="evidence" value="ECO:0007669"/>
    <property type="project" value="UniProtKB-SubCell"/>
</dbReference>
<comment type="subcellular location">
    <subcellularLocation>
        <location evidence="1">Mitochondrion matrix</location>
    </subcellularLocation>
</comment>
<organism evidence="15 16">
    <name type="scientific">Babesia duncani</name>
    <dbReference type="NCBI Taxonomy" id="323732"/>
    <lineage>
        <taxon>Eukaryota</taxon>
        <taxon>Sar</taxon>
        <taxon>Alveolata</taxon>
        <taxon>Apicomplexa</taxon>
        <taxon>Aconoidasida</taxon>
        <taxon>Piroplasmida</taxon>
        <taxon>Babesiidae</taxon>
        <taxon>Babesia</taxon>
    </lineage>
</organism>
<keyword evidence="9" id="KW-0496">Mitochondrion</keyword>
<accession>A0AAD9UMT1</accession>
<keyword evidence="6" id="KW-0067">ATP-binding</keyword>
<dbReference type="Pfam" id="PF03147">
    <property type="entry name" value="FDX-ACB"/>
    <property type="match status" value="1"/>
</dbReference>
<evidence type="ECO:0000256" key="8">
    <source>
        <dbReference type="ARBA" id="ARBA00022946"/>
    </source>
</evidence>
<name>A0AAD9UMT1_9APIC</name>